<name>A0AAE9L2A7_9BURK</name>
<keyword evidence="2 3" id="KW-0732">Signal</keyword>
<feature type="domain" description="Transglycosylase SLT" evidence="4">
    <location>
        <begin position="492"/>
        <end position="599"/>
    </location>
</feature>
<evidence type="ECO:0000313" key="7">
    <source>
        <dbReference type="EMBL" id="URF04481.1"/>
    </source>
</evidence>
<dbReference type="Proteomes" id="UP000318943">
    <property type="component" value="Unassembled WGS sequence"/>
</dbReference>
<dbReference type="EMBL" id="CP097330">
    <property type="protein sequence ID" value="URF04481.1"/>
    <property type="molecule type" value="Genomic_DNA"/>
</dbReference>
<dbReference type="PANTHER" id="PTHR37423:SF5">
    <property type="entry name" value="SOLUBLE LYTIC MUREIN TRANSGLYCOSYLASE"/>
    <property type="match status" value="1"/>
</dbReference>
<reference evidence="7" key="3">
    <citation type="submission" date="2022-05" db="EMBL/GenBank/DDBJ databases">
        <authorList>
            <person name="Kunte H.-J."/>
        </authorList>
    </citation>
    <scope>NUCLEOTIDE SEQUENCE</scope>
    <source>
        <strain evidence="7">G5</strain>
    </source>
</reference>
<organism evidence="7 9">
    <name type="scientific">Cupriavidus campinensis</name>
    <dbReference type="NCBI Taxonomy" id="151783"/>
    <lineage>
        <taxon>Bacteria</taxon>
        <taxon>Pseudomonadati</taxon>
        <taxon>Pseudomonadota</taxon>
        <taxon>Betaproteobacteria</taxon>
        <taxon>Burkholderiales</taxon>
        <taxon>Burkholderiaceae</taxon>
        <taxon>Cupriavidus</taxon>
    </lineage>
</organism>
<sequence>MPKGVYLRRAQRAAWLAGLGALTGALLATPAYAQKRPAPQPAALTIPSNPDEAFVALREAARKNDVDRTAAISATLVDYPIPSYVEYFRIKPQMFDASGLARIDAPDEQVRVFLKRYQGEAIADRMRNDWLLVLGKKRDWANFDVEYPQFVLKDDTQVECYALLSSALKGKNVAAESRAVLADPRYYGEGCVDLISYLAQSQQIQRSDVAFQARQALELNFTTLAAKIAATVPDTPSAPTAPGARVDSDTLATVVKMARSDPAQAAAYLTATGGALSRDEQGAGWGVIGQYAAKKLMPEAAGYYKNQMTLGGNQWLSDESQEWRVRAALRQGDWKQVRQAVELMRPELRTKDPAWIYWYARALKADGRTADAQTQFQTIAGQFNFYGQLATEELGNRITLPARTTVSDAEAMAMRTRPGFVRAQKFYELNLRFEGNREWNWELRSMSDRELLAAAEYARKIELLDRTVNTADRTKAEHDFSLRFVMPYRDIMQRATDDVGLDMAWAYGLIRQESRFIMNARSSAGAHGLMQVMPATAKFVARKIGMTDFSPSMMSDPNINILLGTSYMSMVLTDLDSSWTLASAGYNAGPGRPKNWRSSLSRPVEGAIFAETIPFTETRTYVKNVLSNATYYAALMSGRPQSLKDRLGTVAPSSITTTSLP</sequence>
<feature type="chain" id="PRO_5042184924" evidence="3">
    <location>
        <begin position="34"/>
        <end position="661"/>
    </location>
</feature>
<evidence type="ECO:0000259" key="4">
    <source>
        <dbReference type="Pfam" id="PF01464"/>
    </source>
</evidence>
<dbReference type="SUPFAM" id="SSF53955">
    <property type="entry name" value="Lysozyme-like"/>
    <property type="match status" value="1"/>
</dbReference>
<evidence type="ECO:0000259" key="5">
    <source>
        <dbReference type="Pfam" id="PF14718"/>
    </source>
</evidence>
<proteinExistence type="inferred from homology"/>
<reference evidence="6 8" key="1">
    <citation type="submission" date="2019-05" db="EMBL/GenBank/DDBJ databases">
        <title>Whole genome sequence analysis of Cupriavidus campinensis S14E4C strain.</title>
        <authorList>
            <person name="Abbaszade G."/>
            <person name="Szabo A."/>
            <person name="Toumi M."/>
            <person name="Toth E."/>
        </authorList>
    </citation>
    <scope>NUCLEOTIDE SEQUENCE [LARGE SCALE GENOMIC DNA]</scope>
    <source>
        <strain evidence="6 8">S14E4C</strain>
    </source>
</reference>
<dbReference type="PANTHER" id="PTHR37423">
    <property type="entry name" value="SOLUBLE LYTIC MUREIN TRANSGLYCOSYLASE-RELATED"/>
    <property type="match status" value="1"/>
</dbReference>
<comment type="similarity">
    <text evidence="1">Belongs to the transglycosylase Slt family.</text>
</comment>
<evidence type="ECO:0000256" key="3">
    <source>
        <dbReference type="SAM" id="SignalP"/>
    </source>
</evidence>
<feature type="domain" description="Lytic transglycosylase superhelical linker" evidence="5">
    <location>
        <begin position="415"/>
        <end position="475"/>
    </location>
</feature>
<keyword evidence="8" id="KW-1185">Reference proteome</keyword>
<dbReference type="Proteomes" id="UP001056132">
    <property type="component" value="Chromosome 1"/>
</dbReference>
<dbReference type="GO" id="GO:0042597">
    <property type="term" value="C:periplasmic space"/>
    <property type="evidence" value="ECO:0007669"/>
    <property type="project" value="InterPro"/>
</dbReference>
<evidence type="ECO:0000313" key="8">
    <source>
        <dbReference type="Proteomes" id="UP000318943"/>
    </source>
</evidence>
<dbReference type="InterPro" id="IPR008939">
    <property type="entry name" value="Lytic_TGlycosylase_superhlx_U"/>
</dbReference>
<accession>A0AAE9L2A7</accession>
<dbReference type="KEGG" id="ccam:M5D45_01045"/>
<dbReference type="SUPFAM" id="SSF48435">
    <property type="entry name" value="Bacterial muramidases"/>
    <property type="match status" value="1"/>
</dbReference>
<gene>
    <name evidence="6" type="ORF">FGG12_16395</name>
    <name evidence="7" type="ORF">M5D45_01045</name>
</gene>
<dbReference type="Pfam" id="PF14718">
    <property type="entry name" value="SLT_L"/>
    <property type="match status" value="1"/>
</dbReference>
<reference evidence="7" key="2">
    <citation type="journal article" date="2022" name="Microbiol. Resour. Announc.">
        <title>Genome Sequence of Cupriavidus campinensis Strain G5, a Member of a Bacterial Consortium Capable of Polyethylene Degradation.</title>
        <authorList>
            <person name="Schneider B."/>
            <person name="Pfeiffer F."/>
            <person name="Dyall-Smith M."/>
            <person name="Kunte H.J."/>
        </authorList>
    </citation>
    <scope>NUCLEOTIDE SEQUENCE</scope>
    <source>
        <strain evidence="7">G5</strain>
    </source>
</reference>
<dbReference type="GO" id="GO:0004553">
    <property type="term" value="F:hydrolase activity, hydrolyzing O-glycosyl compounds"/>
    <property type="evidence" value="ECO:0007669"/>
    <property type="project" value="InterPro"/>
</dbReference>
<dbReference type="Gene3D" id="1.10.1240.20">
    <property type="entry name" value="Lytic transglycosylase, superhelical linker domain"/>
    <property type="match status" value="1"/>
</dbReference>
<evidence type="ECO:0000256" key="1">
    <source>
        <dbReference type="ARBA" id="ARBA00007734"/>
    </source>
</evidence>
<dbReference type="InterPro" id="IPR037061">
    <property type="entry name" value="Lytic_TGlycoase_superhlx_L_sf"/>
</dbReference>
<dbReference type="RefSeq" id="WP_144199109.1">
    <property type="nucleotide sequence ID" value="NZ_CAJPVH010000010.1"/>
</dbReference>
<dbReference type="AlphaFoldDB" id="A0AAE9L2A7"/>
<protein>
    <submittedName>
        <fullName evidence="6">Lytic transglycosylase domain-containing protein</fullName>
    </submittedName>
    <submittedName>
        <fullName evidence="7">Transglycosylase SLT domain-containing protein</fullName>
    </submittedName>
</protein>
<dbReference type="CDD" id="cd13401">
    <property type="entry name" value="Slt70-like"/>
    <property type="match status" value="1"/>
</dbReference>
<evidence type="ECO:0000313" key="6">
    <source>
        <dbReference type="EMBL" id="TSP11670.1"/>
    </source>
</evidence>
<evidence type="ECO:0000313" key="9">
    <source>
        <dbReference type="Proteomes" id="UP001056132"/>
    </source>
</evidence>
<dbReference type="Pfam" id="PF01464">
    <property type="entry name" value="SLT"/>
    <property type="match status" value="1"/>
</dbReference>
<dbReference type="Gene3D" id="1.25.20.10">
    <property type="entry name" value="Bacterial muramidases"/>
    <property type="match status" value="1"/>
</dbReference>
<dbReference type="InterPro" id="IPR012289">
    <property type="entry name" value="Lytic_TGlycosylase_superhlx_L"/>
</dbReference>
<feature type="signal peptide" evidence="3">
    <location>
        <begin position="1"/>
        <end position="33"/>
    </location>
</feature>
<dbReference type="InterPro" id="IPR023346">
    <property type="entry name" value="Lysozyme-like_dom_sf"/>
</dbReference>
<evidence type="ECO:0000256" key="2">
    <source>
        <dbReference type="ARBA" id="ARBA00022729"/>
    </source>
</evidence>
<dbReference type="InterPro" id="IPR008258">
    <property type="entry name" value="Transglycosylase_SLT_dom_1"/>
</dbReference>
<dbReference type="Gene3D" id="1.10.530.10">
    <property type="match status" value="1"/>
</dbReference>
<dbReference type="EMBL" id="VCIZ01000009">
    <property type="protein sequence ID" value="TSP11670.1"/>
    <property type="molecule type" value="Genomic_DNA"/>
</dbReference>